<evidence type="ECO:0000313" key="3">
    <source>
        <dbReference type="EMBL" id="AXB44012.1"/>
    </source>
</evidence>
<dbReference type="EMBL" id="CP015163">
    <property type="protein sequence ID" value="AXB44012.1"/>
    <property type="molecule type" value="Genomic_DNA"/>
</dbReference>
<accession>A0A344L7I8</accession>
<reference evidence="3 4" key="1">
    <citation type="submission" date="2016-04" db="EMBL/GenBank/DDBJ databases">
        <title>Complete genome sequence and analysis of deep-sea sediment isolate, Amycolatopsis sp. WP1.</title>
        <authorList>
            <person name="Wang H."/>
            <person name="Chen S."/>
            <person name="Wu Q."/>
        </authorList>
    </citation>
    <scope>NUCLEOTIDE SEQUENCE [LARGE SCALE GENOMIC DNA]</scope>
    <source>
        <strain evidence="3 4">WP1</strain>
    </source>
</reference>
<dbReference type="PANTHER" id="PTHR35908:SF1">
    <property type="entry name" value="CONSERVED PROTEIN"/>
    <property type="match status" value="1"/>
</dbReference>
<dbReference type="InterPro" id="IPR041581">
    <property type="entry name" value="Glyoxalase_6"/>
</dbReference>
<dbReference type="PANTHER" id="PTHR35908">
    <property type="entry name" value="HYPOTHETICAL FUSION PROTEIN"/>
    <property type="match status" value="1"/>
</dbReference>
<sequence length="218" mass="23191">MVVMTLKAVVFAVARPRAVAGFWSSFVDWPITVDRPGRVELTSAAAGFSLAFEQTATPKTVKNRIHLDLASSSAAAQKSIVDKALALGATRADIGQGELPWEVLADPGGNEFCVLEPRPEYAETGVLAAVVLDSGPVEPAAFEQLAEFWSTTSGWPIVKRHPVQIGLRAPSGVGPWLEVLRDGDAKQVEDRVRLEVTGPAPGLRQDPGGNDFRVVSPG</sequence>
<dbReference type="AlphaFoldDB" id="A0A344L7I8"/>
<feature type="domain" description="Glyoxalase-like" evidence="2">
    <location>
        <begin position="9"/>
        <end position="115"/>
    </location>
</feature>
<organism evidence="3 4">
    <name type="scientific">Amycolatopsis albispora</name>
    <dbReference type="NCBI Taxonomy" id="1804986"/>
    <lineage>
        <taxon>Bacteria</taxon>
        <taxon>Bacillati</taxon>
        <taxon>Actinomycetota</taxon>
        <taxon>Actinomycetes</taxon>
        <taxon>Pseudonocardiales</taxon>
        <taxon>Pseudonocardiaceae</taxon>
        <taxon>Amycolatopsis</taxon>
    </lineage>
</organism>
<dbReference type="KEGG" id="aab:A4R43_16995"/>
<dbReference type="Proteomes" id="UP000250434">
    <property type="component" value="Chromosome"/>
</dbReference>
<dbReference type="Pfam" id="PF18029">
    <property type="entry name" value="Glyoxalase_6"/>
    <property type="match status" value="1"/>
</dbReference>
<keyword evidence="4" id="KW-1185">Reference proteome</keyword>
<gene>
    <name evidence="3" type="ORF">A4R43_16995</name>
</gene>
<protein>
    <recommendedName>
        <fullName evidence="2">Glyoxalase-like domain-containing protein</fullName>
    </recommendedName>
</protein>
<proteinExistence type="predicted"/>
<dbReference type="InterPro" id="IPR029068">
    <property type="entry name" value="Glyas_Bleomycin-R_OHBP_Dase"/>
</dbReference>
<evidence type="ECO:0000259" key="2">
    <source>
        <dbReference type="Pfam" id="PF18029"/>
    </source>
</evidence>
<name>A0A344L7I8_9PSEU</name>
<dbReference type="SUPFAM" id="SSF54593">
    <property type="entry name" value="Glyoxalase/Bleomycin resistance protein/Dihydroxybiphenyl dioxygenase"/>
    <property type="match status" value="1"/>
</dbReference>
<feature type="region of interest" description="Disordered" evidence="1">
    <location>
        <begin position="195"/>
        <end position="218"/>
    </location>
</feature>
<evidence type="ECO:0000313" key="4">
    <source>
        <dbReference type="Proteomes" id="UP000250434"/>
    </source>
</evidence>
<evidence type="ECO:0000256" key="1">
    <source>
        <dbReference type="SAM" id="MobiDB-lite"/>
    </source>
</evidence>
<dbReference type="Gene3D" id="3.10.180.10">
    <property type="entry name" value="2,3-Dihydroxybiphenyl 1,2-Dioxygenase, domain 1"/>
    <property type="match status" value="1"/>
</dbReference>